<dbReference type="GO" id="GO:0005254">
    <property type="term" value="F:chloride channel activity"/>
    <property type="evidence" value="ECO:0007669"/>
    <property type="project" value="UniProtKB-KW"/>
</dbReference>
<keyword evidence="8" id="KW-0868">Chloride</keyword>
<evidence type="ECO:0000313" key="11">
    <source>
        <dbReference type="EMBL" id="REF99043.1"/>
    </source>
</evidence>
<dbReference type="InterPro" id="IPR014743">
    <property type="entry name" value="Cl-channel_core"/>
</dbReference>
<evidence type="ECO:0000256" key="7">
    <source>
        <dbReference type="ARBA" id="ARBA00023173"/>
    </source>
</evidence>
<accession>A0A3D9ZSS1</accession>
<sequence>MSARGRRNLRKINVVASSPTTSPSPMEMLRSRGYVALLILGAAVGVPVAIVAYFYLELVNKAQPFFLTDLPHHLGFAGTPVWWPIPMVAVGGVLVGLSLRYLPGNGGHNPAEGFASGPTVSARDLPGVAFASLATLAFGAVLGPEGPLVLIGSGLAVLIARLIKRDTPEKALVLVGAAGSFAAISTLLISPLAGAFLLLEAVGVGGSMASVVLAPGLLAAGIGALIFVGLDHITGFGTFSLAVPHIPALGTPTVGEFGWALAIGLAAGVVGTAIRRLAFQIQATVPPRPLLVTPIAGLVVGGLAAIFVAATDKGAEEVLFSGQTALPALIQGAGAWSVGELVLLVVCKSLAYSVSLSSFRGGPTFPGMFIGAAGGIALSHLAGLPLTAGVGMGVGAMTVVMLGGLPLTAVLLTLLFLQSEATNLISVVIVAVVVAWVTAARLSPWLRPRPRDPGD</sequence>
<keyword evidence="2" id="KW-0813">Transport</keyword>
<comment type="subcellular location">
    <subcellularLocation>
        <location evidence="1">Membrane</location>
        <topology evidence="1">Multi-pass membrane protein</topology>
    </subcellularLocation>
</comment>
<keyword evidence="3 10" id="KW-0812">Transmembrane</keyword>
<evidence type="ECO:0000256" key="2">
    <source>
        <dbReference type="ARBA" id="ARBA00022448"/>
    </source>
</evidence>
<feature type="transmembrane region" description="Helical" evidence="10">
    <location>
        <begin position="290"/>
        <end position="310"/>
    </location>
</feature>
<dbReference type="SUPFAM" id="SSF81340">
    <property type="entry name" value="Clc chloride channel"/>
    <property type="match status" value="1"/>
</dbReference>
<dbReference type="CDD" id="cd00400">
    <property type="entry name" value="Voltage_gated_ClC"/>
    <property type="match status" value="1"/>
</dbReference>
<keyword evidence="9" id="KW-0407">Ion channel</keyword>
<dbReference type="Proteomes" id="UP000256913">
    <property type="component" value="Unassembled WGS sequence"/>
</dbReference>
<feature type="transmembrane region" description="Helical" evidence="10">
    <location>
        <begin position="171"/>
        <end position="189"/>
    </location>
</feature>
<evidence type="ECO:0000256" key="1">
    <source>
        <dbReference type="ARBA" id="ARBA00004141"/>
    </source>
</evidence>
<feature type="transmembrane region" description="Helical" evidence="10">
    <location>
        <begin position="363"/>
        <end position="382"/>
    </location>
</feature>
<keyword evidence="5" id="KW-0406">Ion transport</keyword>
<evidence type="ECO:0000256" key="9">
    <source>
        <dbReference type="ARBA" id="ARBA00023303"/>
    </source>
</evidence>
<dbReference type="PRINTS" id="PR00762">
    <property type="entry name" value="CLCHANNEL"/>
</dbReference>
<reference evidence="11 12" key="1">
    <citation type="submission" date="2018-08" db="EMBL/GenBank/DDBJ databases">
        <title>Sequencing the genomes of 1000 actinobacteria strains.</title>
        <authorList>
            <person name="Klenk H.-P."/>
        </authorList>
    </citation>
    <scope>NUCLEOTIDE SEQUENCE [LARGE SCALE GENOMIC DNA]</scope>
    <source>
        <strain evidence="11 12">DSM 44099</strain>
    </source>
</reference>
<dbReference type="Pfam" id="PF00654">
    <property type="entry name" value="Voltage_CLC"/>
    <property type="match status" value="1"/>
</dbReference>
<proteinExistence type="predicted"/>
<keyword evidence="7" id="KW-0869">Chloride channel</keyword>
<feature type="transmembrane region" description="Helical" evidence="10">
    <location>
        <begin position="424"/>
        <end position="443"/>
    </location>
</feature>
<dbReference type="Gene3D" id="1.10.3080.10">
    <property type="entry name" value="Clc chloride channel"/>
    <property type="match status" value="1"/>
</dbReference>
<dbReference type="AlphaFoldDB" id="A0A3D9ZSS1"/>
<feature type="transmembrane region" description="Helical" evidence="10">
    <location>
        <begin position="34"/>
        <end position="56"/>
    </location>
</feature>
<evidence type="ECO:0000256" key="3">
    <source>
        <dbReference type="ARBA" id="ARBA00022692"/>
    </source>
</evidence>
<organism evidence="11 12">
    <name type="scientific">Asanoa ferruginea</name>
    <dbReference type="NCBI Taxonomy" id="53367"/>
    <lineage>
        <taxon>Bacteria</taxon>
        <taxon>Bacillati</taxon>
        <taxon>Actinomycetota</taxon>
        <taxon>Actinomycetes</taxon>
        <taxon>Micromonosporales</taxon>
        <taxon>Micromonosporaceae</taxon>
        <taxon>Asanoa</taxon>
    </lineage>
</organism>
<dbReference type="EMBL" id="QUMQ01000001">
    <property type="protein sequence ID" value="REF99043.1"/>
    <property type="molecule type" value="Genomic_DNA"/>
</dbReference>
<feature type="transmembrane region" description="Helical" evidence="10">
    <location>
        <begin position="81"/>
        <end position="103"/>
    </location>
</feature>
<feature type="transmembrane region" description="Helical" evidence="10">
    <location>
        <begin position="258"/>
        <end position="278"/>
    </location>
</feature>
<comment type="caution">
    <text evidence="11">The sequence shown here is derived from an EMBL/GenBank/DDBJ whole genome shotgun (WGS) entry which is preliminary data.</text>
</comment>
<dbReference type="InterPro" id="IPR050368">
    <property type="entry name" value="ClC-type_chloride_channel"/>
</dbReference>
<keyword evidence="4 10" id="KW-1133">Transmembrane helix</keyword>
<evidence type="ECO:0000256" key="6">
    <source>
        <dbReference type="ARBA" id="ARBA00023136"/>
    </source>
</evidence>
<evidence type="ECO:0000256" key="8">
    <source>
        <dbReference type="ARBA" id="ARBA00023214"/>
    </source>
</evidence>
<keyword evidence="12" id="KW-1185">Reference proteome</keyword>
<feature type="transmembrane region" description="Helical" evidence="10">
    <location>
        <begin position="330"/>
        <end position="351"/>
    </location>
</feature>
<name>A0A3D9ZSS1_9ACTN</name>
<dbReference type="GO" id="GO:0034707">
    <property type="term" value="C:chloride channel complex"/>
    <property type="evidence" value="ECO:0007669"/>
    <property type="project" value="UniProtKB-KW"/>
</dbReference>
<dbReference type="PANTHER" id="PTHR43427">
    <property type="entry name" value="CHLORIDE CHANNEL PROTEIN CLC-E"/>
    <property type="match status" value="1"/>
</dbReference>
<evidence type="ECO:0000256" key="5">
    <source>
        <dbReference type="ARBA" id="ARBA00023065"/>
    </source>
</evidence>
<keyword evidence="6 10" id="KW-0472">Membrane</keyword>
<feature type="transmembrane region" description="Helical" evidence="10">
    <location>
        <begin position="225"/>
        <end position="246"/>
    </location>
</feature>
<feature type="transmembrane region" description="Helical" evidence="10">
    <location>
        <begin position="394"/>
        <end position="417"/>
    </location>
</feature>
<dbReference type="InterPro" id="IPR001807">
    <property type="entry name" value="ClC"/>
</dbReference>
<evidence type="ECO:0000256" key="4">
    <source>
        <dbReference type="ARBA" id="ARBA00022989"/>
    </source>
</evidence>
<dbReference type="PANTHER" id="PTHR43427:SF6">
    <property type="entry name" value="CHLORIDE CHANNEL PROTEIN CLC-E"/>
    <property type="match status" value="1"/>
</dbReference>
<protein>
    <submittedName>
        <fullName evidence="11">H+/Cl-antiporter ClcA</fullName>
    </submittedName>
</protein>
<evidence type="ECO:0000256" key="10">
    <source>
        <dbReference type="SAM" id="Phobius"/>
    </source>
</evidence>
<gene>
    <name evidence="11" type="ORF">DFJ67_5069</name>
</gene>
<evidence type="ECO:0000313" key="12">
    <source>
        <dbReference type="Proteomes" id="UP000256913"/>
    </source>
</evidence>